<dbReference type="WBParaSite" id="HNAJ_0000141001-mRNA-1">
    <property type="protein sequence ID" value="HNAJ_0000141001-mRNA-1"/>
    <property type="gene ID" value="HNAJ_0000141001"/>
</dbReference>
<protein>
    <submittedName>
        <fullName evidence="2">Uncharacterized protein</fullName>
    </submittedName>
</protein>
<feature type="region of interest" description="Disordered" evidence="1">
    <location>
        <begin position="159"/>
        <end position="180"/>
    </location>
</feature>
<evidence type="ECO:0000313" key="2">
    <source>
        <dbReference type="WBParaSite" id="HNAJ_0000141001-mRNA-1"/>
    </source>
</evidence>
<feature type="compositionally biased region" description="Low complexity" evidence="1">
    <location>
        <begin position="159"/>
        <end position="169"/>
    </location>
</feature>
<reference evidence="2" key="1">
    <citation type="submission" date="2016-04" db="UniProtKB">
        <authorList>
            <consortium name="WormBaseParasite"/>
        </authorList>
    </citation>
    <scope>IDENTIFICATION</scope>
</reference>
<evidence type="ECO:0000256" key="1">
    <source>
        <dbReference type="SAM" id="MobiDB-lite"/>
    </source>
</evidence>
<accession>A0A158QH39</accession>
<name>A0A158QH39_RODNA</name>
<dbReference type="AlphaFoldDB" id="A0A158QH39"/>
<proteinExistence type="predicted"/>
<sequence>YVAPLYWCCWKTLTRSQTRECRFVLSSPIELRIRAPSLGGFWRSEDARKRTPKIPSTWGTSFGFSAIEAITLGGEPTDGDHDSFSPLFSLSSVSSSTLEGTVRGEFSSLTPELIRLDGHGENPTGEDMPRLNCRCARSLSSDSPKLRILTPLENRISEGESIGEWEGGSLPAEPPFSPSS</sequence>
<organism evidence="2">
    <name type="scientific">Rodentolepis nana</name>
    <name type="common">Dwarf tapeworm</name>
    <name type="synonym">Hymenolepis nana</name>
    <dbReference type="NCBI Taxonomy" id="102285"/>
    <lineage>
        <taxon>Eukaryota</taxon>
        <taxon>Metazoa</taxon>
        <taxon>Spiralia</taxon>
        <taxon>Lophotrochozoa</taxon>
        <taxon>Platyhelminthes</taxon>
        <taxon>Cestoda</taxon>
        <taxon>Eucestoda</taxon>
        <taxon>Cyclophyllidea</taxon>
        <taxon>Hymenolepididae</taxon>
        <taxon>Rodentolepis</taxon>
    </lineage>
</organism>